<dbReference type="SUPFAM" id="SSF53756">
    <property type="entry name" value="UDP-Glycosyltransferase/glycogen phosphorylase"/>
    <property type="match status" value="1"/>
</dbReference>
<dbReference type="RefSeq" id="WP_035126941.1">
    <property type="nucleotide sequence ID" value="NZ_JRHH01000004.1"/>
</dbReference>
<proteinExistence type="predicted"/>
<evidence type="ECO:0000313" key="4">
    <source>
        <dbReference type="Proteomes" id="UP000029554"/>
    </source>
</evidence>
<organism evidence="3 4">
    <name type="scientific">Flavobacterium aquatile LMG 4008 = ATCC 11947</name>
    <dbReference type="NCBI Taxonomy" id="1453498"/>
    <lineage>
        <taxon>Bacteria</taxon>
        <taxon>Pseudomonadati</taxon>
        <taxon>Bacteroidota</taxon>
        <taxon>Flavobacteriia</taxon>
        <taxon>Flavobacteriales</taxon>
        <taxon>Flavobacteriaceae</taxon>
        <taxon>Flavobacterium</taxon>
    </lineage>
</organism>
<name>A0A095SSL3_9FLAO</name>
<dbReference type="OrthoDB" id="9815351at2"/>
<evidence type="ECO:0000313" key="3">
    <source>
        <dbReference type="EMBL" id="KGD67601.1"/>
    </source>
</evidence>
<evidence type="ECO:0008006" key="5">
    <source>
        <dbReference type="Google" id="ProtNLM"/>
    </source>
</evidence>
<dbReference type="GO" id="GO:0016757">
    <property type="term" value="F:glycosyltransferase activity"/>
    <property type="evidence" value="ECO:0007669"/>
    <property type="project" value="UniProtKB-KW"/>
</dbReference>
<evidence type="ECO:0000256" key="2">
    <source>
        <dbReference type="ARBA" id="ARBA00022679"/>
    </source>
</evidence>
<dbReference type="CDD" id="cd03801">
    <property type="entry name" value="GT4_PimA-like"/>
    <property type="match status" value="1"/>
</dbReference>
<protein>
    <recommendedName>
        <fullName evidence="5">Glycosyl transferase family 1</fullName>
    </recommendedName>
</protein>
<sequence length="355" mass="41410">MKILYLTKYSRNGASSRLRSYQYFPLLKEKGLNVIVKPFFDEDYLIQLYSKKKISKLKISKFYFRRLYALLSIFKYDRVVIEKELFPYFFSWFEKILFLLNVKYIVDYDDAIFHNYDMSNSKLIHFFFKNKIGNVMKYSSCVLAGNDYLAKKARQSGANTVVIFPTVIDIKNYKIKENVTLNETVIIGWIGSPSTFKYVKNIAHILSKLQEKNPFELHIIGANENIAFKGKTIFPKWSEDTEIEQLSKMDIGIMPLENTPWELGKCSYKLIQYMGVGLPVVASSIGMNKEVIEHGINGFLVNNDQEWIDKLSILISDSTLRKHFGVYGRQKVEREYSLNNNIKKLIPILLNVRPK</sequence>
<reference evidence="3 4" key="1">
    <citation type="submission" date="2014-09" db="EMBL/GenBank/DDBJ databases">
        <title>Whole Genome Shotgun of Flavobacterium aquatile LMG 4008.</title>
        <authorList>
            <person name="Gale A.N."/>
            <person name="Pipes S.E."/>
            <person name="Newman J.D."/>
        </authorList>
    </citation>
    <scope>NUCLEOTIDE SEQUENCE [LARGE SCALE GENOMIC DNA]</scope>
    <source>
        <strain evidence="3 4">LMG 4008</strain>
    </source>
</reference>
<dbReference type="EMBL" id="JRHH01000004">
    <property type="protein sequence ID" value="KGD67601.1"/>
    <property type="molecule type" value="Genomic_DNA"/>
</dbReference>
<comment type="caution">
    <text evidence="3">The sequence shown here is derived from an EMBL/GenBank/DDBJ whole genome shotgun (WGS) entry which is preliminary data.</text>
</comment>
<dbReference type="eggNOG" id="COG0438">
    <property type="taxonomic scope" value="Bacteria"/>
</dbReference>
<keyword evidence="4" id="KW-1185">Reference proteome</keyword>
<dbReference type="PANTHER" id="PTHR12526">
    <property type="entry name" value="GLYCOSYLTRANSFERASE"/>
    <property type="match status" value="1"/>
</dbReference>
<evidence type="ECO:0000256" key="1">
    <source>
        <dbReference type="ARBA" id="ARBA00022676"/>
    </source>
</evidence>
<gene>
    <name evidence="3" type="ORF">LG45_10745</name>
</gene>
<dbReference type="Pfam" id="PF13692">
    <property type="entry name" value="Glyco_trans_1_4"/>
    <property type="match status" value="1"/>
</dbReference>
<accession>A0A095SSL3</accession>
<dbReference type="Gene3D" id="3.40.50.2000">
    <property type="entry name" value="Glycogen Phosphorylase B"/>
    <property type="match status" value="2"/>
</dbReference>
<keyword evidence="2" id="KW-0808">Transferase</keyword>
<dbReference type="PANTHER" id="PTHR12526:SF629">
    <property type="entry name" value="TEICHURONIC ACID BIOSYNTHESIS GLYCOSYLTRANSFERASE TUAH-RELATED"/>
    <property type="match status" value="1"/>
</dbReference>
<keyword evidence="1" id="KW-0328">Glycosyltransferase</keyword>
<dbReference type="Proteomes" id="UP000029554">
    <property type="component" value="Unassembled WGS sequence"/>
</dbReference>
<dbReference type="AlphaFoldDB" id="A0A095SSL3"/>